<keyword evidence="4" id="KW-1134">Transmembrane beta strand</keyword>
<keyword evidence="6" id="KW-0472">Membrane</keyword>
<keyword evidence="7" id="KW-0998">Cell outer membrane</keyword>
<keyword evidence="3" id="KW-0813">Transport</keyword>
<accession>A0ABP8V5L2</accession>
<gene>
    <name evidence="8" type="primary">aggA_1</name>
    <name evidence="8" type="ORF">GCM10023116_30210</name>
</gene>
<evidence type="ECO:0000256" key="7">
    <source>
        <dbReference type="ARBA" id="ARBA00023237"/>
    </source>
</evidence>
<protein>
    <submittedName>
        <fullName evidence="8">Type I protein secretion system protein AggA</fullName>
    </submittedName>
</protein>
<dbReference type="SUPFAM" id="SSF56954">
    <property type="entry name" value="Outer membrane efflux proteins (OEP)"/>
    <property type="match status" value="1"/>
</dbReference>
<dbReference type="EMBL" id="BAABFL010000417">
    <property type="protein sequence ID" value="GAA4650738.1"/>
    <property type="molecule type" value="Genomic_DNA"/>
</dbReference>
<dbReference type="Gene3D" id="1.20.1600.10">
    <property type="entry name" value="Outer membrane efflux proteins (OEP)"/>
    <property type="match status" value="1"/>
</dbReference>
<proteinExistence type="inferred from homology"/>
<evidence type="ECO:0000313" key="9">
    <source>
        <dbReference type="Proteomes" id="UP001500604"/>
    </source>
</evidence>
<comment type="caution">
    <text evidence="8">The sequence shown here is derived from an EMBL/GenBank/DDBJ whole genome shotgun (WGS) entry which is preliminary data.</text>
</comment>
<keyword evidence="9" id="KW-1185">Reference proteome</keyword>
<evidence type="ECO:0000256" key="5">
    <source>
        <dbReference type="ARBA" id="ARBA00022692"/>
    </source>
</evidence>
<dbReference type="PANTHER" id="PTHR30026:SF22">
    <property type="entry name" value="OUTER MEMBRANE EFFLUX PROTEIN"/>
    <property type="match status" value="1"/>
</dbReference>
<evidence type="ECO:0000256" key="1">
    <source>
        <dbReference type="ARBA" id="ARBA00004442"/>
    </source>
</evidence>
<evidence type="ECO:0000256" key="3">
    <source>
        <dbReference type="ARBA" id="ARBA00022448"/>
    </source>
</evidence>
<evidence type="ECO:0000256" key="4">
    <source>
        <dbReference type="ARBA" id="ARBA00022452"/>
    </source>
</evidence>
<dbReference type="Proteomes" id="UP001500604">
    <property type="component" value="Unassembled WGS sequence"/>
</dbReference>
<evidence type="ECO:0000256" key="2">
    <source>
        <dbReference type="ARBA" id="ARBA00007613"/>
    </source>
</evidence>
<evidence type="ECO:0000256" key="6">
    <source>
        <dbReference type="ARBA" id="ARBA00023136"/>
    </source>
</evidence>
<dbReference type="InterPro" id="IPR003423">
    <property type="entry name" value="OMP_efflux"/>
</dbReference>
<name>A0ABP8V5L2_9GAMM</name>
<dbReference type="NCBIfam" id="TIGR01844">
    <property type="entry name" value="type_I_sec_TolC"/>
    <property type="match status" value="1"/>
</dbReference>
<dbReference type="PANTHER" id="PTHR30026">
    <property type="entry name" value="OUTER MEMBRANE PROTEIN TOLC"/>
    <property type="match status" value="1"/>
</dbReference>
<reference evidence="9" key="1">
    <citation type="journal article" date="2019" name="Int. J. Syst. Evol. Microbiol.">
        <title>The Global Catalogue of Microorganisms (GCM) 10K type strain sequencing project: providing services to taxonomists for standard genome sequencing and annotation.</title>
        <authorList>
            <consortium name="The Broad Institute Genomics Platform"/>
            <consortium name="The Broad Institute Genome Sequencing Center for Infectious Disease"/>
            <person name="Wu L."/>
            <person name="Ma J."/>
        </authorList>
    </citation>
    <scope>NUCLEOTIDE SEQUENCE [LARGE SCALE GENOMIC DNA]</scope>
    <source>
        <strain evidence="9">JCM 17805</strain>
    </source>
</reference>
<dbReference type="Pfam" id="PF02321">
    <property type="entry name" value="OEP"/>
    <property type="match status" value="2"/>
</dbReference>
<dbReference type="InterPro" id="IPR010130">
    <property type="entry name" value="T1SS_OMP_TolC"/>
</dbReference>
<evidence type="ECO:0000313" key="8">
    <source>
        <dbReference type="EMBL" id="GAA4650738.1"/>
    </source>
</evidence>
<comment type="subcellular location">
    <subcellularLocation>
        <location evidence="1">Cell outer membrane</location>
    </subcellularLocation>
</comment>
<comment type="similarity">
    <text evidence="2">Belongs to the outer membrane factor (OMF) (TC 1.B.17) family.</text>
</comment>
<organism evidence="8 9">
    <name type="scientific">Kistimonas scapharcae</name>
    <dbReference type="NCBI Taxonomy" id="1036133"/>
    <lineage>
        <taxon>Bacteria</taxon>
        <taxon>Pseudomonadati</taxon>
        <taxon>Pseudomonadota</taxon>
        <taxon>Gammaproteobacteria</taxon>
        <taxon>Oceanospirillales</taxon>
        <taxon>Endozoicomonadaceae</taxon>
        <taxon>Kistimonas</taxon>
    </lineage>
</organism>
<keyword evidence="5" id="KW-0812">Transmembrane</keyword>
<dbReference type="InterPro" id="IPR051906">
    <property type="entry name" value="TolC-like"/>
</dbReference>
<sequence length="459" mass="51970">MVAGLLLGAGSAQAVTLQEAIAHTIETNPEVLIGLNRFRAGKEQIAVERAGFLPKIDLDASYGLKKREYDLGSTDEDSDDKIFETGFSLQQKLFDGYKTKYRVQSARHMNDYRSILLRETAQSVALRVAEVYLKVLRAQQLVELARENLAVHDEIYDQTFQKTGSGLARNSDLEQIRSRRARASANLVNAINGISNARSEFFSIANIKPKSLVMPQLDTSLLPMTLEDAMSVAGQHNPAIRAAGAEVLAMEARAKSSESYRWPTVNLELDKTWNDTNSDIDATDGKTDDLGVMVNLSYSLYSGGANSALKREAFYQVEESRAVRDLQFREVMKEVRLAWDGYVYMAGRMNYLKEHVEASREVAREYQQQFRLGKRSLLDLLDTENELFQAQQDFIAVVHDELYSRFRILKNTGKLLETLNISLPHTMRERLDYVAGRDRSSEEEVRDWIDFTTDLLPDL</sequence>